<dbReference type="Proteomes" id="UP000630887">
    <property type="component" value="Unassembled WGS sequence"/>
</dbReference>
<dbReference type="EMBL" id="BONI01000042">
    <property type="protein sequence ID" value="GIG08052.1"/>
    <property type="molecule type" value="Genomic_DNA"/>
</dbReference>
<keyword evidence="2" id="KW-1185">Reference proteome</keyword>
<accession>A0A8J3KS35</accession>
<evidence type="ECO:0000313" key="2">
    <source>
        <dbReference type="Proteomes" id="UP000630887"/>
    </source>
</evidence>
<dbReference type="AlphaFoldDB" id="A0A8J3KS35"/>
<proteinExistence type="predicted"/>
<gene>
    <name evidence="1" type="ORF">Cco03nite_47520</name>
</gene>
<protein>
    <submittedName>
        <fullName evidence="1">Uncharacterized protein</fullName>
    </submittedName>
</protein>
<sequence>MDATGPAVSRFPLVARPRPTSGPLPVRVADLSARAEAADLDNDLAGASSVFNLAALIASDCGLPDLARQWCHDHAALHLRALPRGAQVARHALEPLVNLARLHIRGGNGEEAFRLLDNLYRAVASRTSTVIDGIDVPGELTTSDADHRQLRQWLWSVHLSDGTRALTSLGRWQDAHRHVLLHRGVGDLMLDGRQTAVIAQATGGDVPAAVTLIDTTEPGESWQAAVTACLRVLCTGGSTPAREHIDTMFGRYKEVVRTPATVPFHTRLGLCMIDAAGGVDHKAGRAVALDLIEHAMADRDVITISDVMAHDGCVSRLRPDQARDLAAALEASELGRGSIPSALYVALTSALSTSAAVLDRLLDSTDRT</sequence>
<name>A0A8J3KS35_9ACTN</name>
<reference evidence="1 2" key="1">
    <citation type="submission" date="2021-01" db="EMBL/GenBank/DDBJ databases">
        <title>Whole genome shotgun sequence of Catellatospora coxensis NBRC 107359.</title>
        <authorList>
            <person name="Komaki H."/>
            <person name="Tamura T."/>
        </authorList>
    </citation>
    <scope>NUCLEOTIDE SEQUENCE [LARGE SCALE GENOMIC DNA]</scope>
    <source>
        <strain evidence="1 2">NBRC 107359</strain>
    </source>
</reference>
<organism evidence="1 2">
    <name type="scientific">Catellatospora coxensis</name>
    <dbReference type="NCBI Taxonomy" id="310354"/>
    <lineage>
        <taxon>Bacteria</taxon>
        <taxon>Bacillati</taxon>
        <taxon>Actinomycetota</taxon>
        <taxon>Actinomycetes</taxon>
        <taxon>Micromonosporales</taxon>
        <taxon>Micromonosporaceae</taxon>
        <taxon>Catellatospora</taxon>
    </lineage>
</organism>
<comment type="caution">
    <text evidence="1">The sequence shown here is derived from an EMBL/GenBank/DDBJ whole genome shotgun (WGS) entry which is preliminary data.</text>
</comment>
<evidence type="ECO:0000313" key="1">
    <source>
        <dbReference type="EMBL" id="GIG08052.1"/>
    </source>
</evidence>